<name>A0ABT8KST5_9BACT</name>
<evidence type="ECO:0000313" key="4">
    <source>
        <dbReference type="Proteomes" id="UP001172082"/>
    </source>
</evidence>
<dbReference type="PANTHER" id="PTHR35147">
    <property type="entry name" value="CHEMORECEPTOR GLUTAMINE DEAMIDASE CHED-RELATED"/>
    <property type="match status" value="1"/>
</dbReference>
<comment type="caution">
    <text evidence="3">The sequence shown here is derived from an EMBL/GenBank/DDBJ whole genome shotgun (WGS) entry which is preliminary data.</text>
</comment>
<dbReference type="CDD" id="cd16352">
    <property type="entry name" value="CheD"/>
    <property type="match status" value="1"/>
</dbReference>
<dbReference type="PROSITE" id="PS51257">
    <property type="entry name" value="PROKAR_LIPOPROTEIN"/>
    <property type="match status" value="1"/>
</dbReference>
<dbReference type="InterPro" id="IPR005659">
    <property type="entry name" value="Chemorcpt_Glu_NH3ase_CheD"/>
</dbReference>
<dbReference type="Pfam" id="PF03975">
    <property type="entry name" value="CheD"/>
    <property type="match status" value="1"/>
</dbReference>
<keyword evidence="2" id="KW-0378">Hydrolase</keyword>
<dbReference type="InterPro" id="IPR011324">
    <property type="entry name" value="Cytotoxic_necrot_fac-like_cat"/>
</dbReference>
<dbReference type="PANTHER" id="PTHR35147:SF1">
    <property type="entry name" value="CHEMORECEPTOR GLUTAMINE DEAMIDASE CHED-RELATED"/>
    <property type="match status" value="1"/>
</dbReference>
<evidence type="ECO:0000256" key="2">
    <source>
        <dbReference type="ARBA" id="ARBA00022801"/>
    </source>
</evidence>
<protein>
    <submittedName>
        <fullName evidence="3">Chemotaxis protein CheD</fullName>
    </submittedName>
</protein>
<keyword evidence="4" id="KW-1185">Reference proteome</keyword>
<evidence type="ECO:0000256" key="1">
    <source>
        <dbReference type="ARBA" id="ARBA00022500"/>
    </source>
</evidence>
<accession>A0ABT8KST5</accession>
<dbReference type="InterPro" id="IPR038592">
    <property type="entry name" value="CheD-like_sf"/>
</dbReference>
<keyword evidence="1" id="KW-0145">Chemotaxis</keyword>
<dbReference type="Gene3D" id="3.30.1330.200">
    <property type="match status" value="1"/>
</dbReference>
<proteinExistence type="predicted"/>
<evidence type="ECO:0000313" key="3">
    <source>
        <dbReference type="EMBL" id="MDN5203806.1"/>
    </source>
</evidence>
<sequence length="144" mass="15673">MITKRPAIVTCFGLGSCIGVFIYDKLGRIGGGAHIMLPGDKIYSNLPEKHHYANSGLKDLVNIMRQYGSTLVLHAKLVGGANVLSTSGYQIGERNALAVHQILDDLKVKIISQDLGGSMSRTARFNFPQNIVEVKTSEGKKYII</sequence>
<dbReference type="SUPFAM" id="SSF64438">
    <property type="entry name" value="CNF1/YfiH-like putative cysteine hydrolases"/>
    <property type="match status" value="1"/>
</dbReference>
<gene>
    <name evidence="3" type="ORF">QQ008_20615</name>
</gene>
<organism evidence="3 4">
    <name type="scientific">Splendidivirga corallicola</name>
    <dbReference type="NCBI Taxonomy" id="3051826"/>
    <lineage>
        <taxon>Bacteria</taxon>
        <taxon>Pseudomonadati</taxon>
        <taxon>Bacteroidota</taxon>
        <taxon>Cytophagia</taxon>
        <taxon>Cytophagales</taxon>
        <taxon>Splendidivirgaceae</taxon>
        <taxon>Splendidivirga</taxon>
    </lineage>
</organism>
<dbReference type="Proteomes" id="UP001172082">
    <property type="component" value="Unassembled WGS sequence"/>
</dbReference>
<dbReference type="EMBL" id="JAUJEA010000008">
    <property type="protein sequence ID" value="MDN5203806.1"/>
    <property type="molecule type" value="Genomic_DNA"/>
</dbReference>
<reference evidence="3" key="1">
    <citation type="submission" date="2023-06" db="EMBL/GenBank/DDBJ databases">
        <title>Genomic of Parafulvivirga corallium.</title>
        <authorList>
            <person name="Wang G."/>
        </authorList>
    </citation>
    <scope>NUCLEOTIDE SEQUENCE</scope>
    <source>
        <strain evidence="3">BMA10</strain>
    </source>
</reference>